<reference evidence="2 3" key="1">
    <citation type="journal article" date="2011" name="Science">
        <title>The ecoresponsive genome of Daphnia pulex.</title>
        <authorList>
            <person name="Colbourne J.K."/>
            <person name="Pfrender M.E."/>
            <person name="Gilbert D."/>
            <person name="Thomas W.K."/>
            <person name="Tucker A."/>
            <person name="Oakley T.H."/>
            <person name="Tokishita S."/>
            <person name="Aerts A."/>
            <person name="Arnold G.J."/>
            <person name="Basu M.K."/>
            <person name="Bauer D.J."/>
            <person name="Caceres C.E."/>
            <person name="Carmel L."/>
            <person name="Casola C."/>
            <person name="Choi J.H."/>
            <person name="Detter J.C."/>
            <person name="Dong Q."/>
            <person name="Dusheyko S."/>
            <person name="Eads B.D."/>
            <person name="Frohlich T."/>
            <person name="Geiler-Samerotte K.A."/>
            <person name="Gerlach D."/>
            <person name="Hatcher P."/>
            <person name="Jogdeo S."/>
            <person name="Krijgsveld J."/>
            <person name="Kriventseva E.V."/>
            <person name="Kultz D."/>
            <person name="Laforsch C."/>
            <person name="Lindquist E."/>
            <person name="Lopez J."/>
            <person name="Manak J.R."/>
            <person name="Muller J."/>
            <person name="Pangilinan J."/>
            <person name="Patwardhan R.P."/>
            <person name="Pitluck S."/>
            <person name="Pritham E.J."/>
            <person name="Rechtsteiner A."/>
            <person name="Rho M."/>
            <person name="Rogozin I.B."/>
            <person name="Sakarya O."/>
            <person name="Salamov A."/>
            <person name="Schaack S."/>
            <person name="Shapiro H."/>
            <person name="Shiga Y."/>
            <person name="Skalitzky C."/>
            <person name="Smith Z."/>
            <person name="Souvorov A."/>
            <person name="Sung W."/>
            <person name="Tang Z."/>
            <person name="Tsuchiya D."/>
            <person name="Tu H."/>
            <person name="Vos H."/>
            <person name="Wang M."/>
            <person name="Wolf Y.I."/>
            <person name="Yamagata H."/>
            <person name="Yamada T."/>
            <person name="Ye Y."/>
            <person name="Shaw J.R."/>
            <person name="Andrews J."/>
            <person name="Crease T.J."/>
            <person name="Tang H."/>
            <person name="Lucas S.M."/>
            <person name="Robertson H.M."/>
            <person name="Bork P."/>
            <person name="Koonin E.V."/>
            <person name="Zdobnov E.M."/>
            <person name="Grigoriev I.V."/>
            <person name="Lynch M."/>
            <person name="Boore J.L."/>
        </authorList>
    </citation>
    <scope>NUCLEOTIDE SEQUENCE [LARGE SCALE GENOMIC DNA]</scope>
</reference>
<organism evidence="2 3">
    <name type="scientific">Daphnia pulex</name>
    <name type="common">Water flea</name>
    <dbReference type="NCBI Taxonomy" id="6669"/>
    <lineage>
        <taxon>Eukaryota</taxon>
        <taxon>Metazoa</taxon>
        <taxon>Ecdysozoa</taxon>
        <taxon>Arthropoda</taxon>
        <taxon>Crustacea</taxon>
        <taxon>Branchiopoda</taxon>
        <taxon>Diplostraca</taxon>
        <taxon>Cladocera</taxon>
        <taxon>Anomopoda</taxon>
        <taxon>Daphniidae</taxon>
        <taxon>Daphnia</taxon>
    </lineage>
</organism>
<protein>
    <submittedName>
        <fullName evidence="2">Uncharacterized protein</fullName>
    </submittedName>
</protein>
<evidence type="ECO:0000313" key="2">
    <source>
        <dbReference type="EMBL" id="EFX65308.1"/>
    </source>
</evidence>
<name>E9HSH6_DAPPU</name>
<feature type="region of interest" description="Disordered" evidence="1">
    <location>
        <begin position="89"/>
        <end position="125"/>
    </location>
</feature>
<dbReference type="EMBL" id="GL732752">
    <property type="protein sequence ID" value="EFX65308.1"/>
    <property type="molecule type" value="Genomic_DNA"/>
</dbReference>
<dbReference type="InParanoid" id="E9HSH6"/>
<gene>
    <name evidence="2" type="ORF">DAPPUDRAFT_333307</name>
</gene>
<keyword evidence="3" id="KW-1185">Reference proteome</keyword>
<proteinExistence type="predicted"/>
<accession>E9HSH6</accession>
<sequence>MERPKRARKQPIWFADLEVSAESGKVVKGRGGRVGREHAAENVAVVANRPIRPMALETTKPIGAFDLNKLTPEGGFTVDNMHRISSRGSIPVALEEPNLVPTPDDDSDDNGLSGGLSEKSEEKNEDETDYGIKIFYLQHTYQHLTHLLTDENESGVREDESESASRRRREHQQSTERQSLSRSPENYENEEDEAEEATKSDISLGDEPKRWKMVYNAGKKLSSILVDRKNGYKFRVWKVLSNGILYRCTYRPKNNPCKCSVLVIYRDAKREGLRY</sequence>
<feature type="compositionally biased region" description="Polar residues" evidence="1">
    <location>
        <begin position="175"/>
        <end position="184"/>
    </location>
</feature>
<evidence type="ECO:0000313" key="3">
    <source>
        <dbReference type="Proteomes" id="UP000000305"/>
    </source>
</evidence>
<dbReference type="AlphaFoldDB" id="E9HSH6"/>
<dbReference type="PhylomeDB" id="E9HSH6"/>
<dbReference type="KEGG" id="dpx:DAPPUDRAFT_333307"/>
<evidence type="ECO:0000256" key="1">
    <source>
        <dbReference type="SAM" id="MobiDB-lite"/>
    </source>
</evidence>
<dbReference type="PANTHER" id="PTHR20956">
    <property type="entry name" value="HEH2P"/>
    <property type="match status" value="1"/>
</dbReference>
<dbReference type="OrthoDB" id="10029846at2759"/>
<feature type="region of interest" description="Disordered" evidence="1">
    <location>
        <begin position="148"/>
        <end position="203"/>
    </location>
</feature>
<dbReference type="PANTHER" id="PTHR20956:SF12">
    <property type="entry name" value="FLYWCH-TYPE DOMAIN-CONTAINING PROTEIN"/>
    <property type="match status" value="1"/>
</dbReference>
<dbReference type="HOGENOM" id="CLU_1012868_0_0_1"/>
<dbReference type="Proteomes" id="UP000000305">
    <property type="component" value="Unassembled WGS sequence"/>
</dbReference>